<sequence length="741" mass="81506">MASGMLAGVKRDHISVATVDERQLYHVYPEHECSKRLRLHDSPPRENSRGTSLPNSTSNTPPKPIPEASFQPDASIVLIGIRGSGKSTLAIIASTAMKRRVVDLEKGFQDATGLSTVAYKRAHGPIEYRQRQYRVLETTLANHQRDCIIVSSWMEPGIHALLERYAASHPVIHIVRDPGAIQRYLKVADEGRIQALMNYTASEFRAVANFEFFNVSEKCSKLNDPVNGDSSDTTVRGDGLTSPAPYLALKRAERHFLKFLSLVMPPRTIPFIESAFPLASIPTETRQFTYAVSVPVSRILADDWETEDIETGADAIEIVIDNAFAPKTNGPANESQLSPECASLISRAIVKLTRPASTVEDNFEINTLRFSVLGAGQPRLPLIAYNTGAKGRHSACLNKILTSVLPDSMLESSVEKQDEFPYLTPSLTPRQATIALRSSFATDDALKLYVVGANCQHSLSPAMHNTAIHALGTSHVYKPYSTSSLSNIRDLIHDPLFGGASVGLPFKVEVISLTHSLSNHAKAIGAVNTLIPVRHLNPDGSIPDDALLSNARNCAGPVLALFGVQNIAVYNRSPDNAVKLVSHFELLLSRNDIPLLSKVEDGKTFFHVLRSRDDPWPKHLRQPTIVVSCIPSQQNGDQPPPNFTLPKAWMGSPTGGVVVDFSYKILDTPVILQTRAEAHRGWVVMDSLDLLPEQGFAQFELFTGRRAPRRLMRAEVVKSSPDEERSYPLQPRLDGITEQEP</sequence>
<dbReference type="Proteomes" id="UP001143856">
    <property type="component" value="Unassembled WGS sequence"/>
</dbReference>
<gene>
    <name evidence="1" type="ORF">NUW58_g4829</name>
</gene>
<organism evidence="1 2">
    <name type="scientific">Xylaria curta</name>
    <dbReference type="NCBI Taxonomy" id="42375"/>
    <lineage>
        <taxon>Eukaryota</taxon>
        <taxon>Fungi</taxon>
        <taxon>Dikarya</taxon>
        <taxon>Ascomycota</taxon>
        <taxon>Pezizomycotina</taxon>
        <taxon>Sordariomycetes</taxon>
        <taxon>Xylariomycetidae</taxon>
        <taxon>Xylariales</taxon>
        <taxon>Xylariaceae</taxon>
        <taxon>Xylaria</taxon>
    </lineage>
</organism>
<evidence type="ECO:0000313" key="2">
    <source>
        <dbReference type="Proteomes" id="UP001143856"/>
    </source>
</evidence>
<keyword evidence="2" id="KW-1185">Reference proteome</keyword>
<comment type="caution">
    <text evidence="1">The sequence shown here is derived from an EMBL/GenBank/DDBJ whole genome shotgun (WGS) entry which is preliminary data.</text>
</comment>
<accession>A0ACC1P5Y4</accession>
<evidence type="ECO:0000313" key="1">
    <source>
        <dbReference type="EMBL" id="KAJ2986859.1"/>
    </source>
</evidence>
<name>A0ACC1P5Y4_9PEZI</name>
<proteinExistence type="predicted"/>
<reference evidence="1" key="1">
    <citation type="submission" date="2022-10" db="EMBL/GenBank/DDBJ databases">
        <title>Genome Sequence of Xylaria curta.</title>
        <authorList>
            <person name="Buettner E."/>
        </authorList>
    </citation>
    <scope>NUCLEOTIDE SEQUENCE</scope>
    <source>
        <strain evidence="1">Babe10</strain>
    </source>
</reference>
<dbReference type="EMBL" id="JAPDGR010000883">
    <property type="protein sequence ID" value="KAJ2986859.1"/>
    <property type="molecule type" value="Genomic_DNA"/>
</dbReference>
<protein>
    <submittedName>
        <fullName evidence="1">Uncharacterized protein</fullName>
    </submittedName>
</protein>